<feature type="compositionally biased region" description="Low complexity" evidence="1">
    <location>
        <begin position="194"/>
        <end position="212"/>
    </location>
</feature>
<name>A0A6H1Z8V6_9ZZZZ</name>
<evidence type="ECO:0000313" key="2">
    <source>
        <dbReference type="EMBL" id="QJA43881.1"/>
    </source>
</evidence>
<sequence>MGGSSEMALHDHSKQDSPVRAKARVVLAELYHTESRMPCLFNPQQLRLSCQMDVGKLRPVGSSHPTKMYGSTGDWMFPLSLFFSQFAIWHFGFKYPDITTAIAWLSRFMQPQEVGISPGPMLVVVPNVMTKVGILESIDVGMTSFDADLKVRTAEVQLQLSELRQGFLGASEISSGGSDHDDYSLRTGVEKGFRLGSPGPSLNLSRSGGRRR</sequence>
<reference evidence="2" key="1">
    <citation type="submission" date="2020-03" db="EMBL/GenBank/DDBJ databases">
        <title>The deep terrestrial virosphere.</title>
        <authorList>
            <person name="Holmfeldt K."/>
            <person name="Nilsson E."/>
            <person name="Simone D."/>
            <person name="Lopez-Fernandez M."/>
            <person name="Wu X."/>
            <person name="de Brujin I."/>
            <person name="Lundin D."/>
            <person name="Andersson A."/>
            <person name="Bertilsson S."/>
            <person name="Dopson M."/>
        </authorList>
    </citation>
    <scope>NUCLEOTIDE SEQUENCE</scope>
    <source>
        <strain evidence="2">TM448A00064</strain>
        <strain evidence="3">TM448B00061</strain>
    </source>
</reference>
<evidence type="ECO:0000256" key="1">
    <source>
        <dbReference type="SAM" id="MobiDB-lite"/>
    </source>
</evidence>
<proteinExistence type="predicted"/>
<protein>
    <submittedName>
        <fullName evidence="2">Uncharacterized protein</fullName>
    </submittedName>
</protein>
<dbReference type="EMBL" id="MT143971">
    <property type="protein sequence ID" value="QJA43881.1"/>
    <property type="molecule type" value="Genomic_DNA"/>
</dbReference>
<feature type="region of interest" description="Disordered" evidence="1">
    <location>
        <begin position="174"/>
        <end position="212"/>
    </location>
</feature>
<dbReference type="AlphaFoldDB" id="A0A6H1Z8V6"/>
<gene>
    <name evidence="2" type="ORF">TM448A00064_0060</name>
    <name evidence="3" type="ORF">TM448B00061_0069</name>
</gene>
<dbReference type="EMBL" id="MT144588">
    <property type="protein sequence ID" value="QJH93449.1"/>
    <property type="molecule type" value="Genomic_DNA"/>
</dbReference>
<evidence type="ECO:0000313" key="3">
    <source>
        <dbReference type="EMBL" id="QJH93449.1"/>
    </source>
</evidence>
<accession>A0A6H1Z8V6</accession>
<feature type="compositionally biased region" description="Basic and acidic residues" evidence="1">
    <location>
        <begin position="178"/>
        <end position="193"/>
    </location>
</feature>
<organism evidence="2">
    <name type="scientific">viral metagenome</name>
    <dbReference type="NCBI Taxonomy" id="1070528"/>
    <lineage>
        <taxon>unclassified sequences</taxon>
        <taxon>metagenomes</taxon>
        <taxon>organismal metagenomes</taxon>
    </lineage>
</organism>